<evidence type="ECO:0000313" key="2">
    <source>
        <dbReference type="Proteomes" id="UP001148737"/>
    </source>
</evidence>
<reference evidence="1" key="1">
    <citation type="submission" date="2022-07" db="EMBL/GenBank/DDBJ databases">
        <title>Genome Sequence of Lecanicillium saksenae.</title>
        <authorList>
            <person name="Buettner E."/>
        </authorList>
    </citation>
    <scope>NUCLEOTIDE SEQUENCE</scope>
    <source>
        <strain evidence="1">VT-O1</strain>
    </source>
</reference>
<proteinExistence type="predicted"/>
<sequence>MSAPSIPNLLSLRGGRGGRGGLRSRRGGGPGPGAHHDSTIQGTDTDAAVSRLSAVDVGYLEDPYATFFVSRMDGPPQRRFPIINRGTYTRTSAIEKLIHSFLLPATGEAESSSERQIISLGAGTDTRPFRLFASNPHTKLTYHELDFDVTSRRKLQIVQGNPQLSRILTSSAAKGPQTWTARPFQGGEYYCHGMDLRDLDNSMTEALDGLRADIPTLILSECCLCYLKIEEAERVLRYFTSRIPNIATIIYEPVHLDDAFGNTMVSNLAARNIHMPGMDRYRNAKHQIQRLRDAGFGAAECKSVETIWESWIDAAEKERVDQLEGLDEVEEWKLLAGHYIVAWGIPESRRPLIPISRLLLASARPTASDTFIIWGSEICVQRQATFFISVEFILTFGSPPTRFADGATLPHSSPQHFQSTPDNHFIMADAKDKMYKYRQEISQCKRATGAEDIEMRGNETGLACQLAQTVCQLRAELRPRVSNSTVVLYSQAAIPSAVATKMTKDTLAAFTSEDMASVVTYPDFTPAPESFRRILLDTFGQMMYVSGETGEPSVETTSIIEDIVRQQVIELLRNCTELASRRGSKSISTNDLIFQIRHDQAKVSRLRTFLSWKDVRKNIKDSDDKGADADLAAGDDPSGVAGPVDEAAKKNKKAKVGLPWEPASFYNVEVPERDDDEVSTAGQDDPEDLVAAAEAQEHIKSLQQ</sequence>
<accession>A0ACC1QWN3</accession>
<dbReference type="EMBL" id="JANAKD010000465">
    <property type="protein sequence ID" value="KAJ3493645.1"/>
    <property type="molecule type" value="Genomic_DNA"/>
</dbReference>
<keyword evidence="2" id="KW-1185">Reference proteome</keyword>
<gene>
    <name evidence="1" type="ORF">NLG97_g4606</name>
</gene>
<protein>
    <submittedName>
        <fullName evidence="1">Uncharacterized protein</fullName>
    </submittedName>
</protein>
<evidence type="ECO:0000313" key="1">
    <source>
        <dbReference type="EMBL" id="KAJ3493645.1"/>
    </source>
</evidence>
<dbReference type="Proteomes" id="UP001148737">
    <property type="component" value="Unassembled WGS sequence"/>
</dbReference>
<name>A0ACC1QWN3_9HYPO</name>
<organism evidence="1 2">
    <name type="scientific">Lecanicillium saksenae</name>
    <dbReference type="NCBI Taxonomy" id="468837"/>
    <lineage>
        <taxon>Eukaryota</taxon>
        <taxon>Fungi</taxon>
        <taxon>Dikarya</taxon>
        <taxon>Ascomycota</taxon>
        <taxon>Pezizomycotina</taxon>
        <taxon>Sordariomycetes</taxon>
        <taxon>Hypocreomycetidae</taxon>
        <taxon>Hypocreales</taxon>
        <taxon>Cordycipitaceae</taxon>
        <taxon>Lecanicillium</taxon>
    </lineage>
</organism>
<comment type="caution">
    <text evidence="1">The sequence shown here is derived from an EMBL/GenBank/DDBJ whole genome shotgun (WGS) entry which is preliminary data.</text>
</comment>